<dbReference type="Proteomes" id="UP001204621">
    <property type="component" value="Unassembled WGS sequence"/>
</dbReference>
<dbReference type="InterPro" id="IPR006101">
    <property type="entry name" value="Glyco_hydro_2"/>
</dbReference>
<evidence type="ECO:0000259" key="9">
    <source>
        <dbReference type="Pfam" id="PF18565"/>
    </source>
</evidence>
<comment type="caution">
    <text evidence="10">The sequence shown here is derived from an EMBL/GenBank/DDBJ whole genome shotgun (WGS) entry which is preliminary data.</text>
</comment>
<evidence type="ECO:0000259" key="7">
    <source>
        <dbReference type="Pfam" id="PF02837"/>
    </source>
</evidence>
<dbReference type="Gene3D" id="2.60.120.260">
    <property type="entry name" value="Galactose-binding domain-like"/>
    <property type="match status" value="1"/>
</dbReference>
<protein>
    <submittedName>
        <fullName evidence="10">DUF4982 domain-containing protein</fullName>
    </submittedName>
</protein>
<feature type="region of interest" description="Disordered" evidence="4">
    <location>
        <begin position="720"/>
        <end position="739"/>
    </location>
</feature>
<accession>A0ABT2CTB7</accession>
<dbReference type="InterPro" id="IPR036156">
    <property type="entry name" value="Beta-gal/glucu_dom_sf"/>
</dbReference>
<organism evidence="10 11">
    <name type="scientific">Massilia terrae</name>
    <dbReference type="NCBI Taxonomy" id="1811224"/>
    <lineage>
        <taxon>Bacteria</taxon>
        <taxon>Pseudomonadati</taxon>
        <taxon>Pseudomonadota</taxon>
        <taxon>Betaproteobacteria</taxon>
        <taxon>Burkholderiales</taxon>
        <taxon>Oxalobacteraceae</taxon>
        <taxon>Telluria group</taxon>
        <taxon>Massilia</taxon>
    </lineage>
</organism>
<feature type="domain" description="DUF4982" evidence="8">
    <location>
        <begin position="605"/>
        <end position="662"/>
    </location>
</feature>
<gene>
    <name evidence="10" type="ORF">NX778_04000</name>
</gene>
<evidence type="ECO:0000313" key="11">
    <source>
        <dbReference type="Proteomes" id="UP001204621"/>
    </source>
</evidence>
<dbReference type="RefSeq" id="WP_258810378.1">
    <property type="nucleotide sequence ID" value="NZ_JANUGU010000001.1"/>
</dbReference>
<dbReference type="PANTHER" id="PTHR42732:SF1">
    <property type="entry name" value="BETA-MANNOSIDASE"/>
    <property type="match status" value="1"/>
</dbReference>
<feature type="domain" description="Glycoside hydrolase family 2 catalytic" evidence="6">
    <location>
        <begin position="390"/>
        <end position="545"/>
    </location>
</feature>
<dbReference type="PRINTS" id="PR00132">
    <property type="entry name" value="GLHYDRLASE2"/>
</dbReference>
<evidence type="ECO:0000256" key="3">
    <source>
        <dbReference type="ARBA" id="ARBA00023295"/>
    </source>
</evidence>
<dbReference type="Pfam" id="PF02836">
    <property type="entry name" value="Glyco_hydro_2_C"/>
    <property type="match status" value="2"/>
</dbReference>
<dbReference type="InterPro" id="IPR013783">
    <property type="entry name" value="Ig-like_fold"/>
</dbReference>
<dbReference type="InterPro" id="IPR006103">
    <property type="entry name" value="Glyco_hydro_2_cat"/>
</dbReference>
<dbReference type="InterPro" id="IPR017853">
    <property type="entry name" value="GH"/>
</dbReference>
<feature type="domain" description="Glycoside hydrolase family 2 immunoglobulin-like beta-sandwich" evidence="5">
    <location>
        <begin position="197"/>
        <end position="301"/>
    </location>
</feature>
<evidence type="ECO:0000313" key="10">
    <source>
        <dbReference type="EMBL" id="MCS0657223.1"/>
    </source>
</evidence>
<dbReference type="Gene3D" id="3.20.20.80">
    <property type="entry name" value="Glycosidases"/>
    <property type="match status" value="1"/>
</dbReference>
<dbReference type="SUPFAM" id="SSF51445">
    <property type="entry name" value="(Trans)glycosidases"/>
    <property type="match status" value="1"/>
</dbReference>
<dbReference type="Pfam" id="PF00703">
    <property type="entry name" value="Glyco_hydro_2"/>
    <property type="match status" value="1"/>
</dbReference>
<dbReference type="InterPro" id="IPR008979">
    <property type="entry name" value="Galactose-bd-like_sf"/>
</dbReference>
<dbReference type="InterPro" id="IPR006102">
    <property type="entry name" value="Ig-like_GH2"/>
</dbReference>
<dbReference type="InterPro" id="IPR051913">
    <property type="entry name" value="GH2_Domain-Containing"/>
</dbReference>
<dbReference type="InterPro" id="IPR032311">
    <property type="entry name" value="DUF4982"/>
</dbReference>
<keyword evidence="3" id="KW-0326">Glycosidase</keyword>
<dbReference type="InterPro" id="IPR040605">
    <property type="entry name" value="Glyco_hydro2_dom5"/>
</dbReference>
<comment type="similarity">
    <text evidence="1">Belongs to the glycosyl hydrolase 2 family.</text>
</comment>
<evidence type="ECO:0000259" key="8">
    <source>
        <dbReference type="Pfam" id="PF16355"/>
    </source>
</evidence>
<sequence length="927" mass="102252">MLALPAPAAQVQEGRQVMSLDRGWLFHLGDVPMPKIVGHEDTYRNAKAGNVWGAAALRFNDSAWRKLDLPHDWAVEGPFDPSANVSQGYRPRGIGWYRRYLRIDEAKRGRHFELQFDGIATNATIWVNGTVVHHNWSGYNASRIDITPFLRYGDALNTIAVRVDAEAMEGWWYEGAGIYRHTWLVETSPVYVPTDGVHATPREGRNGAWSIPVEVTLANSGHDPAKVTVDVAVTDPSGRQLAHGRAQATVAVLGQGSVNIPLAVAHPALWSPAHTSLYKVTTTVREKGVVVDELALNTGFRTLRFDPQQGFFLNGEHMKLQGVCIHQDHAGVGVAVPDSIWEYRLRRLKELGVNAIRFSHNAPAPEVLDMADRQGFLVMDENRNFNPSPEYMAQLQWMVRRDRQHPSVILWSVFNEEPVQGSEVGYEMVRRMSAAVKQLDDTRPVTAAMNSGFFTKLNVSNAVDVLGANYQVKDYDRIHAAHPDQPFTSSEDTSAFMTRGEYIGDKEHNVIASYDDDHARWGNGHREAWEAIDTRPWMAGGFVWTGFDYRGEPTPNVWPTVSSYFGIMDLNGFPKTAYYMHQVQWLRDRPLVYIAPHWNWPGKEGQDIRVKVMANVERVKLLLNGRELGEQQVDRYRMNEFKVPYQPGRLEAIGYKGGKDVARAVVETTGPAVRLELVPDRPALAGDGRDAMPITVRALDAQGRAVPVADPLVTFAISGGGKSLGHGNGDPNSHEDEKGNTRRLFNGLAQLIVQSDWNSSGTLEVRATAPGLQAATLSIPLRATAQPPFVPAVASPVAYLDEWRIAPASAQRPDPQAKPAANDMNSWTLGMPALRKEAAAARYQLYRAEFEVTPAQAGGRVHFVGLRGKAEFWLNGEQVKARSSAAPGEYIVALGQARGPATLVVISEAQAGEPAGLDGTVSVEPAQ</sequence>
<dbReference type="EMBL" id="JANUGU010000001">
    <property type="protein sequence ID" value="MCS0657223.1"/>
    <property type="molecule type" value="Genomic_DNA"/>
</dbReference>
<feature type="domain" description="Glycosyl hydrolases family 2 sugar binding" evidence="7">
    <location>
        <begin position="92"/>
        <end position="185"/>
    </location>
</feature>
<feature type="domain" description="Glycoside hydrolase family 2" evidence="9">
    <location>
        <begin position="675"/>
        <end position="777"/>
    </location>
</feature>
<dbReference type="NCBIfam" id="NF041462">
    <property type="entry name" value="GalA"/>
    <property type="match status" value="1"/>
</dbReference>
<keyword evidence="11" id="KW-1185">Reference proteome</keyword>
<evidence type="ECO:0000256" key="1">
    <source>
        <dbReference type="ARBA" id="ARBA00007401"/>
    </source>
</evidence>
<dbReference type="Pfam" id="PF02837">
    <property type="entry name" value="Glyco_hydro_2_N"/>
    <property type="match status" value="1"/>
</dbReference>
<evidence type="ECO:0000256" key="2">
    <source>
        <dbReference type="ARBA" id="ARBA00022801"/>
    </source>
</evidence>
<dbReference type="SUPFAM" id="SSF49785">
    <property type="entry name" value="Galactose-binding domain-like"/>
    <property type="match status" value="1"/>
</dbReference>
<keyword evidence="2" id="KW-0378">Hydrolase</keyword>
<dbReference type="Pfam" id="PF16355">
    <property type="entry name" value="DUF4982"/>
    <property type="match status" value="1"/>
</dbReference>
<dbReference type="PANTHER" id="PTHR42732">
    <property type="entry name" value="BETA-GALACTOSIDASE"/>
    <property type="match status" value="1"/>
</dbReference>
<proteinExistence type="inferred from homology"/>
<evidence type="ECO:0000259" key="5">
    <source>
        <dbReference type="Pfam" id="PF00703"/>
    </source>
</evidence>
<reference evidence="10 11" key="1">
    <citation type="submission" date="2022-08" db="EMBL/GenBank/DDBJ databases">
        <title>Reclassification of Massilia species as members of the genera Telluria, Duganella, Pseudoduganella, Mokoshia gen. nov. and Zemynaea gen. nov. using orthogonal and non-orthogonal genome-based approaches.</title>
        <authorList>
            <person name="Bowman J.P."/>
        </authorList>
    </citation>
    <scope>NUCLEOTIDE SEQUENCE [LARGE SCALE GENOMIC DNA]</scope>
    <source>
        <strain evidence="10 11">JCM 31606</strain>
    </source>
</reference>
<dbReference type="SUPFAM" id="SSF49303">
    <property type="entry name" value="beta-Galactosidase/glucuronidase domain"/>
    <property type="match status" value="1"/>
</dbReference>
<dbReference type="Gene3D" id="2.60.40.10">
    <property type="entry name" value="Immunoglobulins"/>
    <property type="match status" value="3"/>
</dbReference>
<feature type="domain" description="Glycoside hydrolase family 2 catalytic" evidence="6">
    <location>
        <begin position="310"/>
        <end position="382"/>
    </location>
</feature>
<name>A0ABT2CTB7_9BURK</name>
<dbReference type="Pfam" id="PF18565">
    <property type="entry name" value="Glyco_hydro2_C5"/>
    <property type="match status" value="1"/>
</dbReference>
<evidence type="ECO:0000256" key="4">
    <source>
        <dbReference type="SAM" id="MobiDB-lite"/>
    </source>
</evidence>
<dbReference type="InterPro" id="IPR006104">
    <property type="entry name" value="Glyco_hydro_2_N"/>
</dbReference>
<dbReference type="InterPro" id="IPR048230">
    <property type="entry name" value="GalA-like"/>
</dbReference>
<evidence type="ECO:0000259" key="6">
    <source>
        <dbReference type="Pfam" id="PF02836"/>
    </source>
</evidence>